<dbReference type="PANTHER" id="PTHR44229">
    <property type="entry name" value="15-HYDROXYPROSTAGLANDIN DEHYDROGENASE [NAD(+)]"/>
    <property type="match status" value="1"/>
</dbReference>
<evidence type="ECO:0000313" key="5">
    <source>
        <dbReference type="EMBL" id="CAG8719080.1"/>
    </source>
</evidence>
<dbReference type="PRINTS" id="PR00081">
    <property type="entry name" value="GDHRDH"/>
</dbReference>
<comment type="caution">
    <text evidence="5">The sequence shown here is derived from an EMBL/GenBank/DDBJ whole genome shotgun (WGS) entry which is preliminary data.</text>
</comment>
<organism evidence="5 6">
    <name type="scientific">Dentiscutata erythropus</name>
    <dbReference type="NCBI Taxonomy" id="1348616"/>
    <lineage>
        <taxon>Eukaryota</taxon>
        <taxon>Fungi</taxon>
        <taxon>Fungi incertae sedis</taxon>
        <taxon>Mucoromycota</taxon>
        <taxon>Glomeromycotina</taxon>
        <taxon>Glomeromycetes</taxon>
        <taxon>Diversisporales</taxon>
        <taxon>Gigasporaceae</taxon>
        <taxon>Dentiscutata</taxon>
    </lineage>
</organism>
<keyword evidence="2" id="KW-0521">NADP</keyword>
<dbReference type="InterPro" id="IPR002347">
    <property type="entry name" value="SDR_fam"/>
</dbReference>
<evidence type="ECO:0000256" key="3">
    <source>
        <dbReference type="ARBA" id="ARBA00023002"/>
    </source>
</evidence>
<feature type="non-terminal residue" evidence="5">
    <location>
        <position position="1"/>
    </location>
</feature>
<keyword evidence="3" id="KW-0560">Oxidoreductase</keyword>
<evidence type="ECO:0000256" key="1">
    <source>
        <dbReference type="ARBA" id="ARBA00006484"/>
    </source>
</evidence>
<keyword evidence="6" id="KW-1185">Reference proteome</keyword>
<dbReference type="Pfam" id="PF00106">
    <property type="entry name" value="adh_short"/>
    <property type="match status" value="1"/>
</dbReference>
<dbReference type="PANTHER" id="PTHR44229:SF4">
    <property type="entry name" value="15-HYDROXYPROSTAGLANDIN DEHYDROGENASE [NAD(+)]"/>
    <property type="match status" value="1"/>
</dbReference>
<dbReference type="Gene3D" id="3.40.50.720">
    <property type="entry name" value="NAD(P)-binding Rossmann-like Domain"/>
    <property type="match status" value="1"/>
</dbReference>
<dbReference type="PROSITE" id="PS00061">
    <property type="entry name" value="ADH_SHORT"/>
    <property type="match status" value="1"/>
</dbReference>
<dbReference type="Proteomes" id="UP000789405">
    <property type="component" value="Unassembled WGS sequence"/>
</dbReference>
<protein>
    <submittedName>
        <fullName evidence="5">3510_t:CDS:1</fullName>
    </submittedName>
</protein>
<dbReference type="GO" id="GO:0016616">
    <property type="term" value="F:oxidoreductase activity, acting on the CH-OH group of donors, NAD or NADP as acceptor"/>
    <property type="evidence" value="ECO:0007669"/>
    <property type="project" value="TreeGrafter"/>
</dbReference>
<evidence type="ECO:0000256" key="2">
    <source>
        <dbReference type="ARBA" id="ARBA00022857"/>
    </source>
</evidence>
<dbReference type="GO" id="GO:0005737">
    <property type="term" value="C:cytoplasm"/>
    <property type="evidence" value="ECO:0007669"/>
    <property type="project" value="TreeGrafter"/>
</dbReference>
<gene>
    <name evidence="5" type="ORF">DERYTH_LOCUS14176</name>
</gene>
<proteinExistence type="inferred from homology"/>
<name>A0A9N9NAE6_9GLOM</name>
<dbReference type="SUPFAM" id="SSF51735">
    <property type="entry name" value="NAD(P)-binding Rossmann-fold domains"/>
    <property type="match status" value="1"/>
</dbReference>
<reference evidence="5" key="1">
    <citation type="submission" date="2021-06" db="EMBL/GenBank/DDBJ databases">
        <authorList>
            <person name="Kallberg Y."/>
            <person name="Tangrot J."/>
            <person name="Rosling A."/>
        </authorList>
    </citation>
    <scope>NUCLEOTIDE SEQUENCE</scope>
    <source>
        <strain evidence="5">MA453B</strain>
    </source>
</reference>
<dbReference type="EMBL" id="CAJVPY010010472">
    <property type="protein sequence ID" value="CAG8719080.1"/>
    <property type="molecule type" value="Genomic_DNA"/>
</dbReference>
<sequence length="265" mass="28863">IYRLLPQKAIMQIKDKIVIITGGANGIGATLARRLILEGAQLVIGDIDKKSGQELVAEFNQNNKINAIFVFCDVTNSEHLHQLFDTAQNTFGGIVCNNAGIGQSGEFYDQTDSWMKTVDINLNAVIKCTQLGIQFLKKRGGGVIINTASLAGFYPLKSMPVYTSTKYAVVGFTQSLRELNDTDKIRVNAIAPGFVDTHLLQGLIKSIPTITQSIDNLGFVPVDEVIDAFIKIIQDDKLVGDTVMISKKGHSQIISPNPLIVTNTN</sequence>
<dbReference type="AlphaFoldDB" id="A0A9N9NAE6"/>
<evidence type="ECO:0000313" key="6">
    <source>
        <dbReference type="Proteomes" id="UP000789405"/>
    </source>
</evidence>
<comment type="similarity">
    <text evidence="1 4">Belongs to the short-chain dehydrogenases/reductases (SDR) family.</text>
</comment>
<dbReference type="PRINTS" id="PR00080">
    <property type="entry name" value="SDRFAMILY"/>
</dbReference>
<dbReference type="OrthoDB" id="5840532at2759"/>
<evidence type="ECO:0000256" key="4">
    <source>
        <dbReference type="RuleBase" id="RU000363"/>
    </source>
</evidence>
<dbReference type="InterPro" id="IPR020904">
    <property type="entry name" value="Sc_DH/Rdtase_CS"/>
</dbReference>
<dbReference type="InterPro" id="IPR036291">
    <property type="entry name" value="NAD(P)-bd_dom_sf"/>
</dbReference>
<accession>A0A9N9NAE6</accession>